<organism evidence="1 2">
    <name type="scientific">Cetraspora pellucida</name>
    <dbReference type="NCBI Taxonomy" id="1433469"/>
    <lineage>
        <taxon>Eukaryota</taxon>
        <taxon>Fungi</taxon>
        <taxon>Fungi incertae sedis</taxon>
        <taxon>Mucoromycota</taxon>
        <taxon>Glomeromycotina</taxon>
        <taxon>Glomeromycetes</taxon>
        <taxon>Diversisporales</taxon>
        <taxon>Gigasporaceae</taxon>
        <taxon>Cetraspora</taxon>
    </lineage>
</organism>
<name>A0ACA9R9U6_9GLOM</name>
<dbReference type="Proteomes" id="UP000789366">
    <property type="component" value="Unassembled WGS sequence"/>
</dbReference>
<gene>
    <name evidence="1" type="ORF">SPELUC_LOCUS16604</name>
</gene>
<evidence type="ECO:0000313" key="1">
    <source>
        <dbReference type="EMBL" id="CAG8783664.1"/>
    </source>
</evidence>
<dbReference type="EMBL" id="CAJVPW010062660">
    <property type="protein sequence ID" value="CAG8783664.1"/>
    <property type="molecule type" value="Genomic_DNA"/>
</dbReference>
<keyword evidence="2" id="KW-1185">Reference proteome</keyword>
<evidence type="ECO:0000313" key="2">
    <source>
        <dbReference type="Proteomes" id="UP000789366"/>
    </source>
</evidence>
<feature type="non-terminal residue" evidence="1">
    <location>
        <position position="1"/>
    </location>
</feature>
<accession>A0ACA9R9U6</accession>
<protein>
    <submittedName>
        <fullName evidence="1">1445_t:CDS:1</fullName>
    </submittedName>
</protein>
<sequence>FIMMQDKELPANLLDPYDVSFFSQMQAFSLDEIFENSEYN</sequence>
<feature type="non-terminal residue" evidence="1">
    <location>
        <position position="40"/>
    </location>
</feature>
<comment type="caution">
    <text evidence="1">The sequence shown here is derived from an EMBL/GenBank/DDBJ whole genome shotgun (WGS) entry which is preliminary data.</text>
</comment>
<proteinExistence type="predicted"/>
<reference evidence="1" key="1">
    <citation type="submission" date="2021-06" db="EMBL/GenBank/DDBJ databases">
        <authorList>
            <person name="Kallberg Y."/>
            <person name="Tangrot J."/>
            <person name="Rosling A."/>
        </authorList>
    </citation>
    <scope>NUCLEOTIDE SEQUENCE</scope>
    <source>
        <strain evidence="1">28 12/20/2015</strain>
    </source>
</reference>